<feature type="domain" description="Metallo-beta-lactamase" evidence="2">
    <location>
        <begin position="41"/>
        <end position="220"/>
    </location>
</feature>
<keyword evidence="4" id="KW-1185">Reference proteome</keyword>
<dbReference type="Proteomes" id="UP000432089">
    <property type="component" value="Unassembled WGS sequence"/>
</dbReference>
<protein>
    <submittedName>
        <fullName evidence="3">MBL fold metallo-hydrolase</fullName>
    </submittedName>
</protein>
<dbReference type="InterPro" id="IPR036866">
    <property type="entry name" value="RibonucZ/Hydroxyglut_hydro"/>
</dbReference>
<keyword evidence="3" id="KW-0378">Hydrolase</keyword>
<accession>A0A7V7TWF7</accession>
<comment type="caution">
    <text evidence="3">The sequence shown here is derived from an EMBL/GenBank/DDBJ whole genome shotgun (WGS) entry which is preliminary data.</text>
</comment>
<evidence type="ECO:0000313" key="4">
    <source>
        <dbReference type="Proteomes" id="UP000432089"/>
    </source>
</evidence>
<dbReference type="Gene3D" id="1.10.10.10">
    <property type="entry name" value="Winged helix-like DNA-binding domain superfamily/Winged helix DNA-binding domain"/>
    <property type="match status" value="1"/>
</dbReference>
<organism evidence="3 4">
    <name type="scientific">Plantimonas leprariae</name>
    <dbReference type="NCBI Taxonomy" id="2615207"/>
    <lineage>
        <taxon>Bacteria</taxon>
        <taxon>Pseudomonadati</taxon>
        <taxon>Pseudomonadota</taxon>
        <taxon>Alphaproteobacteria</taxon>
        <taxon>Hyphomicrobiales</taxon>
        <taxon>Aurantimonadaceae</taxon>
        <taxon>Plantimonas</taxon>
    </lineage>
</organism>
<evidence type="ECO:0000313" key="3">
    <source>
        <dbReference type="EMBL" id="KAB0679555.1"/>
    </source>
</evidence>
<name>A0A7V7TWF7_9HYPH</name>
<dbReference type="InterPro" id="IPR036388">
    <property type="entry name" value="WH-like_DNA-bd_sf"/>
</dbReference>
<evidence type="ECO:0000256" key="1">
    <source>
        <dbReference type="SAM" id="MobiDB-lite"/>
    </source>
</evidence>
<feature type="region of interest" description="Disordered" evidence="1">
    <location>
        <begin position="108"/>
        <end position="127"/>
    </location>
</feature>
<dbReference type="EMBL" id="VZDO01000009">
    <property type="protein sequence ID" value="KAB0679555.1"/>
    <property type="molecule type" value="Genomic_DNA"/>
</dbReference>
<dbReference type="SUPFAM" id="SSF56281">
    <property type="entry name" value="Metallo-hydrolase/oxidoreductase"/>
    <property type="match status" value="1"/>
</dbReference>
<dbReference type="Pfam" id="PF17778">
    <property type="entry name" value="WHD_BLACT"/>
    <property type="match status" value="1"/>
</dbReference>
<dbReference type="Gene3D" id="3.60.15.10">
    <property type="entry name" value="Ribonuclease Z/Hydroxyacylglutathione hydrolase-like"/>
    <property type="match status" value="1"/>
</dbReference>
<dbReference type="RefSeq" id="WP_150970079.1">
    <property type="nucleotide sequence ID" value="NZ_VZDO01000009.1"/>
</dbReference>
<dbReference type="SMART" id="SM00849">
    <property type="entry name" value="Lactamase_B"/>
    <property type="match status" value="1"/>
</dbReference>
<dbReference type="Pfam" id="PF00753">
    <property type="entry name" value="Lactamase_B"/>
    <property type="match status" value="1"/>
</dbReference>
<gene>
    <name evidence="3" type="ORF">F6X38_12075</name>
</gene>
<dbReference type="InterPro" id="IPR041516">
    <property type="entry name" value="LACTB2_WH"/>
</dbReference>
<dbReference type="PANTHER" id="PTHR23131">
    <property type="entry name" value="ENDORIBONUCLEASE LACTB2"/>
    <property type="match status" value="1"/>
</dbReference>
<dbReference type="InterPro" id="IPR001279">
    <property type="entry name" value="Metallo-B-lactamas"/>
</dbReference>
<dbReference type="AlphaFoldDB" id="A0A7V7TWF7"/>
<sequence>MRTPVLRLDQSFEPRHGEAVEAAPGILRLTAPNPSPFTFHGTNSYLLGQDRLVLVDPGPNDLRHLNTIARAAAGRPVDAILLTHTHRDHTGLVGAAKAAFDAPVLAEGRHRPSRPLRDGETARLDASGDTALVPDRLVADGEVVPFDGGALRVVATPGHAANHVCFAVEAGPAAGTLLSGDHVMAWSTSIVAPPDGSMRDYMASLDKLLERDDRLYLPGHGGPVTGPRRFVRAMKAHRLIREAAIVAALKAGDRRIPEIVARIYRNTDPALHGAAALSVLAHLEDLAERGTVRCEGPPALGAAFEAV</sequence>
<evidence type="ECO:0000259" key="2">
    <source>
        <dbReference type="SMART" id="SM00849"/>
    </source>
</evidence>
<dbReference type="GO" id="GO:0016787">
    <property type="term" value="F:hydrolase activity"/>
    <property type="evidence" value="ECO:0007669"/>
    <property type="project" value="UniProtKB-KW"/>
</dbReference>
<dbReference type="InterPro" id="IPR050662">
    <property type="entry name" value="Sec-metab_biosynth-thioest"/>
</dbReference>
<feature type="compositionally biased region" description="Basic and acidic residues" evidence="1">
    <location>
        <begin position="108"/>
        <end position="123"/>
    </location>
</feature>
<proteinExistence type="predicted"/>
<dbReference type="CDD" id="cd16278">
    <property type="entry name" value="metallo-hydrolase-like_MBL-fold"/>
    <property type="match status" value="1"/>
</dbReference>
<reference evidence="3 4" key="1">
    <citation type="submission" date="2019-09" db="EMBL/GenBank/DDBJ databases">
        <title>YIM 132180 draft genome.</title>
        <authorList>
            <person name="Zhang K."/>
        </authorList>
    </citation>
    <scope>NUCLEOTIDE SEQUENCE [LARGE SCALE GENOMIC DNA]</scope>
    <source>
        <strain evidence="3 4">YIM 132180</strain>
    </source>
</reference>
<dbReference type="PANTHER" id="PTHR23131:SF0">
    <property type="entry name" value="ENDORIBONUCLEASE LACTB2"/>
    <property type="match status" value="1"/>
</dbReference>